<dbReference type="Pfam" id="PF00650">
    <property type="entry name" value="CRAL_TRIO"/>
    <property type="match status" value="1"/>
</dbReference>
<evidence type="ECO:0000259" key="11">
    <source>
        <dbReference type="PROSITE" id="PS50191"/>
    </source>
</evidence>
<evidence type="ECO:0000256" key="10">
    <source>
        <dbReference type="SAM" id="MobiDB-lite"/>
    </source>
</evidence>
<evidence type="ECO:0000256" key="3">
    <source>
        <dbReference type="ARBA" id="ARBA00007155"/>
    </source>
</evidence>
<dbReference type="InterPro" id="IPR036865">
    <property type="entry name" value="CRAL-TRIO_dom_sf"/>
</dbReference>
<evidence type="ECO:0000256" key="2">
    <source>
        <dbReference type="ARBA" id="ARBA00004496"/>
    </source>
</evidence>
<dbReference type="EMBL" id="LR031877">
    <property type="protein sequence ID" value="VDD43312.1"/>
    <property type="molecule type" value="Genomic_DNA"/>
</dbReference>
<dbReference type="PROSITE" id="PS50191">
    <property type="entry name" value="CRAL_TRIO"/>
    <property type="match status" value="1"/>
</dbReference>
<evidence type="ECO:0000256" key="4">
    <source>
        <dbReference type="ARBA" id="ARBA00022448"/>
    </source>
</evidence>
<dbReference type="SUPFAM" id="SSF52087">
    <property type="entry name" value="CRAL/TRIO domain"/>
    <property type="match status" value="1"/>
</dbReference>
<dbReference type="SMART" id="SM01100">
    <property type="entry name" value="CRAL_TRIO_N"/>
    <property type="match status" value="1"/>
</dbReference>
<gene>
    <name evidence="13" type="ORF">BOLC5T30859H</name>
</gene>
<feature type="domain" description="CRAL-TRIO" evidence="11">
    <location>
        <begin position="443"/>
        <end position="615"/>
    </location>
</feature>
<organism evidence="13">
    <name type="scientific">Brassica oleracea</name>
    <name type="common">Wild cabbage</name>
    <dbReference type="NCBI Taxonomy" id="3712"/>
    <lineage>
        <taxon>Eukaryota</taxon>
        <taxon>Viridiplantae</taxon>
        <taxon>Streptophyta</taxon>
        <taxon>Embryophyta</taxon>
        <taxon>Tracheophyta</taxon>
        <taxon>Spermatophyta</taxon>
        <taxon>Magnoliopsida</taxon>
        <taxon>eudicotyledons</taxon>
        <taxon>Gunneridae</taxon>
        <taxon>Pentapetalae</taxon>
        <taxon>rosids</taxon>
        <taxon>malvids</taxon>
        <taxon>Brassicales</taxon>
        <taxon>Brassicaceae</taxon>
        <taxon>Brassiceae</taxon>
        <taxon>Brassica</taxon>
    </lineage>
</organism>
<protein>
    <recommendedName>
        <fullName evidence="14">CRAL-TRIO domain-containing protein</fullName>
    </recommendedName>
</protein>
<dbReference type="PANTHER" id="PTHR45932:SF27">
    <property type="entry name" value="PATELLIN-2"/>
    <property type="match status" value="1"/>
</dbReference>
<evidence type="ECO:0000313" key="13">
    <source>
        <dbReference type="EMBL" id="VDD43312.1"/>
    </source>
</evidence>
<dbReference type="SUPFAM" id="SSF101576">
    <property type="entry name" value="Supernatant protein factor (SPF), C-terminal domain"/>
    <property type="match status" value="1"/>
</dbReference>
<keyword evidence="7" id="KW-0446">Lipid-binding</keyword>
<dbReference type="Gene3D" id="3.40.525.10">
    <property type="entry name" value="CRAL-TRIO lipid binding domain"/>
    <property type="match status" value="1"/>
</dbReference>
<reference evidence="13" key="1">
    <citation type="submission" date="2018-11" db="EMBL/GenBank/DDBJ databases">
        <authorList>
            <consortium name="Genoscope - CEA"/>
            <person name="William W."/>
        </authorList>
    </citation>
    <scope>NUCLEOTIDE SEQUENCE</scope>
</reference>
<dbReference type="InterPro" id="IPR044834">
    <property type="entry name" value="PATL"/>
</dbReference>
<keyword evidence="9" id="KW-0131">Cell cycle</keyword>
<keyword evidence="6" id="KW-0132">Cell division</keyword>
<comment type="similarity">
    <text evidence="3">Belongs to the patellin family.</text>
</comment>
<dbReference type="GO" id="GO:0005737">
    <property type="term" value="C:cytoplasm"/>
    <property type="evidence" value="ECO:0007669"/>
    <property type="project" value="UniProtKB-SubCell"/>
</dbReference>
<feature type="compositionally biased region" description="Basic and acidic residues" evidence="10">
    <location>
        <begin position="139"/>
        <end position="169"/>
    </location>
</feature>
<proteinExistence type="inferred from homology"/>
<dbReference type="FunFam" id="3.40.525.10:FF:000025">
    <property type="entry name" value="PATELLIN 2"/>
    <property type="match status" value="1"/>
</dbReference>
<evidence type="ECO:0000256" key="7">
    <source>
        <dbReference type="ARBA" id="ARBA00023121"/>
    </source>
</evidence>
<dbReference type="InterPro" id="IPR036598">
    <property type="entry name" value="GOLD_dom_sf"/>
</dbReference>
<dbReference type="PANTHER" id="PTHR45932">
    <property type="entry name" value="PATELLIN-1"/>
    <property type="match status" value="1"/>
</dbReference>
<feature type="region of interest" description="Disordered" evidence="10">
    <location>
        <begin position="1"/>
        <end position="57"/>
    </location>
</feature>
<evidence type="ECO:0000259" key="12">
    <source>
        <dbReference type="PROSITE" id="PS50866"/>
    </source>
</evidence>
<keyword evidence="5" id="KW-0963">Cytoplasm</keyword>
<feature type="compositionally biased region" description="Low complexity" evidence="10">
    <location>
        <begin position="183"/>
        <end position="199"/>
    </location>
</feature>
<dbReference type="CDD" id="cd00170">
    <property type="entry name" value="SEC14"/>
    <property type="match status" value="1"/>
</dbReference>
<evidence type="ECO:0000256" key="5">
    <source>
        <dbReference type="ARBA" id="ARBA00022490"/>
    </source>
</evidence>
<evidence type="ECO:0000256" key="6">
    <source>
        <dbReference type="ARBA" id="ARBA00022618"/>
    </source>
</evidence>
<dbReference type="PROSITE" id="PS50866">
    <property type="entry name" value="GOLD"/>
    <property type="match status" value="1"/>
</dbReference>
<comment type="subcellular location">
    <subcellularLocation>
        <location evidence="2">Cytoplasm</location>
    </subcellularLocation>
    <subcellularLocation>
        <location evidence="1">Membrane</location>
    </subcellularLocation>
</comment>
<dbReference type="GO" id="GO:0051301">
    <property type="term" value="P:cell division"/>
    <property type="evidence" value="ECO:0007669"/>
    <property type="project" value="UniProtKB-KW"/>
</dbReference>
<feature type="compositionally biased region" description="Low complexity" evidence="10">
    <location>
        <begin position="288"/>
        <end position="299"/>
    </location>
</feature>
<dbReference type="Gene3D" id="2.60.120.680">
    <property type="entry name" value="GOLD domain"/>
    <property type="match status" value="1"/>
</dbReference>
<dbReference type="InterPro" id="IPR011074">
    <property type="entry name" value="CRAL/TRIO_N_dom"/>
</dbReference>
<feature type="compositionally biased region" description="Low complexity" evidence="10">
    <location>
        <begin position="9"/>
        <end position="19"/>
    </location>
</feature>
<dbReference type="GO" id="GO:0008289">
    <property type="term" value="F:lipid binding"/>
    <property type="evidence" value="ECO:0007669"/>
    <property type="project" value="UniProtKB-KW"/>
</dbReference>
<dbReference type="GO" id="GO:0016020">
    <property type="term" value="C:membrane"/>
    <property type="evidence" value="ECO:0007669"/>
    <property type="project" value="UniProtKB-SubCell"/>
</dbReference>
<evidence type="ECO:0000256" key="1">
    <source>
        <dbReference type="ARBA" id="ARBA00004370"/>
    </source>
</evidence>
<dbReference type="Pfam" id="PF03765">
    <property type="entry name" value="CRAL_TRIO_N"/>
    <property type="match status" value="1"/>
</dbReference>
<evidence type="ECO:0000256" key="9">
    <source>
        <dbReference type="ARBA" id="ARBA00023306"/>
    </source>
</evidence>
<accession>A0A3P6FGE0</accession>
<evidence type="ECO:0000256" key="8">
    <source>
        <dbReference type="ARBA" id="ARBA00023136"/>
    </source>
</evidence>
<dbReference type="InterPro" id="IPR036273">
    <property type="entry name" value="CRAL/TRIO_N_dom_sf"/>
</dbReference>
<feature type="region of interest" description="Disordered" evidence="10">
    <location>
        <begin position="126"/>
        <end position="342"/>
    </location>
</feature>
<evidence type="ECO:0008006" key="14">
    <source>
        <dbReference type="Google" id="ProtNLM"/>
    </source>
</evidence>
<keyword evidence="8" id="KW-0472">Membrane</keyword>
<dbReference type="PRINTS" id="PR00180">
    <property type="entry name" value="CRETINALDHBP"/>
</dbReference>
<dbReference type="Pfam" id="PF25099">
    <property type="entry name" value="GOLD_PATL1_C"/>
    <property type="match status" value="1"/>
</dbReference>
<sequence length="723" mass="79698">MAQEEIQKPAASTTTAPVPAKEETPVVPPVKEVSAPVTTDKSVTAPAPESKEENIVSEKEAPVVVTKPEVTVEEPEVPVEKVEEIVTGKVIAHTESFKEEGYLASELTEAEKNALAEFKEMVREALNKHEFTAPPPTPAKEETAEEKKTEDTEEVKTDEVAETKTEEKSAAPTAAETKKEETSAVSPTEETKPAAPAAEEITKEEKPVAPTPVESKPAAPVVTETKKEETPAPVETKPAAPVVAETTKQETPAPVTTETKKDEKPAPVETRAAAPATTETKKEEKPAPVETKPAAPVTAETKKEEKPAPVETKPAAPVTTETKKEEEKAVTSAPVETKPATPVTTEVVTIEKAFAAEQEEATKTVEAIEEESIVSITLPETAVSVEPEEVSIWGIPLLEDERSDVILLKFLRARDFKVKEAFTMLKNTVQWRKENNIDDLVAEDLQGAEFEKMVFTHGVDKQGHVVIYSSYGEFQNKEIFSDKEKFNKFLKWRIQFQEKCVRSLDFSPEAKSSFVFVSDFRNAPGLGKRSLWQFIRRAVKQFEDNYPEFVAKELFINVPWWYIPYYKTFGNIIISPRTRSKMVLAGPSKTAETIFKYVAPEVVPVKYGGLSKESPFTVEDGVTEAVVKSSAKHTIELPASEGSTLSWELRVLGAGVSYGAQFEPTNEASYTVIVSKNRKIGLTDELVITDSFKAGEPGKIVITIDNNNTFKKKKVIYRFKTQA</sequence>
<feature type="domain" description="GOLD" evidence="12">
    <location>
        <begin position="619"/>
        <end position="721"/>
    </location>
</feature>
<name>A0A3P6FGE0_BRAOL</name>
<dbReference type="SUPFAM" id="SSF46938">
    <property type="entry name" value="CRAL/TRIO N-terminal domain"/>
    <property type="match status" value="1"/>
</dbReference>
<keyword evidence="4" id="KW-0813">Transport</keyword>
<feature type="compositionally biased region" description="Low complexity" evidence="10">
    <location>
        <begin position="267"/>
        <end position="278"/>
    </location>
</feature>
<dbReference type="InterPro" id="IPR001251">
    <property type="entry name" value="CRAL-TRIO_dom"/>
</dbReference>
<dbReference type="InterPro" id="IPR009038">
    <property type="entry name" value="GOLD_dom"/>
</dbReference>
<dbReference type="InterPro" id="IPR056794">
    <property type="entry name" value="PATL1-6_C_GOLD"/>
</dbReference>
<dbReference type="AlphaFoldDB" id="A0A3P6FGE0"/>
<dbReference type="SMART" id="SM00516">
    <property type="entry name" value="SEC14"/>
    <property type="match status" value="1"/>
</dbReference>